<dbReference type="Proteomes" id="UP000193978">
    <property type="component" value="Chromosome"/>
</dbReference>
<comment type="catalytic activity">
    <reaction evidence="8 9">
        <text>D-glucose 6-phosphate + UDP-alpha-D-glucose = alpha,alpha-trehalose 6-phosphate + UDP + H(+)</text>
        <dbReference type="Rhea" id="RHEA:18889"/>
        <dbReference type="ChEBI" id="CHEBI:15378"/>
        <dbReference type="ChEBI" id="CHEBI:58223"/>
        <dbReference type="ChEBI" id="CHEBI:58429"/>
        <dbReference type="ChEBI" id="CHEBI:58885"/>
        <dbReference type="ChEBI" id="CHEBI:61548"/>
        <dbReference type="EC" id="2.4.1.15"/>
    </reaction>
</comment>
<dbReference type="GO" id="GO:0005992">
    <property type="term" value="P:trehalose biosynthetic process"/>
    <property type="evidence" value="ECO:0007669"/>
    <property type="project" value="UniProtKB-UniRule"/>
</dbReference>
<organism evidence="10 11">
    <name type="scientific">Methylocystis bryophila</name>
    <dbReference type="NCBI Taxonomy" id="655015"/>
    <lineage>
        <taxon>Bacteria</taxon>
        <taxon>Pseudomonadati</taxon>
        <taxon>Pseudomonadota</taxon>
        <taxon>Alphaproteobacteria</taxon>
        <taxon>Hyphomicrobiales</taxon>
        <taxon>Methylocystaceae</taxon>
        <taxon>Methylocystis</taxon>
    </lineage>
</organism>
<evidence type="ECO:0000256" key="5">
    <source>
        <dbReference type="ARBA" id="ARBA00018539"/>
    </source>
</evidence>
<dbReference type="NCBIfam" id="TIGR02400">
    <property type="entry name" value="trehalose_OtsA"/>
    <property type="match status" value="1"/>
</dbReference>
<accession>A0A1W6MWX9</accession>
<dbReference type="PANTHER" id="PTHR10788">
    <property type="entry name" value="TREHALOSE-6-PHOSPHATE SYNTHASE"/>
    <property type="match status" value="1"/>
</dbReference>
<protein>
    <recommendedName>
        <fullName evidence="5 9">Trehalose-6-phosphate synthase</fullName>
        <ecNumber evidence="4 9">2.4.1.15</ecNumber>
    </recommendedName>
    <alternativeName>
        <fullName evidence="9">Osmoregulatory trehalose synthesis protein A</fullName>
    </alternativeName>
    <alternativeName>
        <fullName evidence="9">UDP-glucose-glucosephosphate glucosyltransferase</fullName>
    </alternativeName>
</protein>
<dbReference type="RefSeq" id="WP_085772213.1">
    <property type="nucleotide sequence ID" value="NZ_AP027149.1"/>
</dbReference>
<gene>
    <name evidence="10" type="ORF">B1812_14510</name>
</gene>
<sequence length="467" mass="52926">MSRLVVVSNRVADPETQASGGLAVCILQGLRQHGGLWFGWNGLIVEEESDIRVACTRHDNVTMATMPLTERDFQEFYLGYCNKGLWPVFHYRLDLARFTQENSESYRAVNNRFAESIAPLLRQSDLVWVHDYHLIPLAAGLRARGAANRMGFFLHIPFPPPDVLVAMPEYEWLINSMLEYDVLGFQTKTDHANFCRFVFGFMGGEMLSKDTLLVSGKRLTVSVFPVGIDVDDFASMAQTPEAEMRIQKLHRRGEARVNIIGVDRLDYSKGLPDRLRAFKRFLELFPHHHKAVTLMQIAPPTREDIQAYIDIRHELEALSGQINGEFGDYDWTPVRYVRRSIAQETLAALYRGSHVGLVTPLRDGMNLVAKEYVAAQDANDPGVLVLSRFAGAAEDLEEALIVNPYDADEVAQAIQRAIVMPRKERITRHRALMKRIRARDGRKWMESFISALVADRGPDDLHPTTSC</sequence>
<name>A0A1W6MWX9_9HYPH</name>
<dbReference type="PANTHER" id="PTHR10788:SF106">
    <property type="entry name" value="BCDNA.GH08860"/>
    <property type="match status" value="1"/>
</dbReference>
<dbReference type="EMBL" id="CP019948">
    <property type="protein sequence ID" value="ARN82088.1"/>
    <property type="molecule type" value="Genomic_DNA"/>
</dbReference>
<dbReference type="KEGG" id="mbry:B1812_14510"/>
<comment type="subunit">
    <text evidence="3 9">Homotetramer.</text>
</comment>
<evidence type="ECO:0000256" key="8">
    <source>
        <dbReference type="ARBA" id="ARBA00048039"/>
    </source>
</evidence>
<evidence type="ECO:0000313" key="10">
    <source>
        <dbReference type="EMBL" id="ARN82088.1"/>
    </source>
</evidence>
<keyword evidence="7 9" id="KW-0808">Transferase</keyword>
<evidence type="ECO:0000256" key="9">
    <source>
        <dbReference type="RuleBase" id="RU362045"/>
    </source>
</evidence>
<reference evidence="10 11" key="1">
    <citation type="submission" date="2017-02" db="EMBL/GenBank/DDBJ databases">
        <authorList>
            <person name="Peterson S.W."/>
        </authorList>
    </citation>
    <scope>NUCLEOTIDE SEQUENCE [LARGE SCALE GENOMIC DNA]</scope>
    <source>
        <strain evidence="10 11">S285</strain>
    </source>
</reference>
<proteinExistence type="inferred from homology"/>
<dbReference type="GO" id="GO:0003825">
    <property type="term" value="F:alpha,alpha-trehalose-phosphate synthase (UDP-forming) activity"/>
    <property type="evidence" value="ECO:0007669"/>
    <property type="project" value="UniProtKB-UniRule"/>
</dbReference>
<keyword evidence="11" id="KW-1185">Reference proteome</keyword>
<evidence type="ECO:0000256" key="3">
    <source>
        <dbReference type="ARBA" id="ARBA00011881"/>
    </source>
</evidence>
<dbReference type="OrthoDB" id="9815690at2"/>
<comment type="pathway">
    <text evidence="1 9">Glycan biosynthesis; trehalose biosynthesis.</text>
</comment>
<comment type="similarity">
    <text evidence="2 9">Belongs to the glycosyltransferase 20 family.</text>
</comment>
<comment type="function">
    <text evidence="9">Probably involved in the osmoprotection via the biosynthesis of trehalose. Catalyzes the transfer of glucose from UDP-alpha-D-glucose (UDP-Glc) to D-glucose 6-phosphate (Glc-6-P) to form trehalose-6-phosphate. Acts with retention of the anomeric configuration of the UDP-sugar donor.</text>
</comment>
<dbReference type="CDD" id="cd03788">
    <property type="entry name" value="GT20_TPS"/>
    <property type="match status" value="1"/>
</dbReference>
<evidence type="ECO:0000256" key="4">
    <source>
        <dbReference type="ARBA" id="ARBA00012538"/>
    </source>
</evidence>
<evidence type="ECO:0000256" key="1">
    <source>
        <dbReference type="ARBA" id="ARBA00005199"/>
    </source>
</evidence>
<evidence type="ECO:0000256" key="2">
    <source>
        <dbReference type="ARBA" id="ARBA00008799"/>
    </source>
</evidence>
<evidence type="ECO:0000256" key="6">
    <source>
        <dbReference type="ARBA" id="ARBA00022676"/>
    </source>
</evidence>
<evidence type="ECO:0000256" key="7">
    <source>
        <dbReference type="ARBA" id="ARBA00022679"/>
    </source>
</evidence>
<dbReference type="UniPathway" id="UPA00299"/>
<evidence type="ECO:0000313" key="11">
    <source>
        <dbReference type="Proteomes" id="UP000193978"/>
    </source>
</evidence>
<dbReference type="InterPro" id="IPR012766">
    <property type="entry name" value="Trehalose_OtsA"/>
</dbReference>
<keyword evidence="6 9" id="KW-0328">Glycosyltransferase</keyword>
<dbReference type="InterPro" id="IPR001830">
    <property type="entry name" value="Glyco_trans_20"/>
</dbReference>
<dbReference type="SUPFAM" id="SSF53756">
    <property type="entry name" value="UDP-Glycosyltransferase/glycogen phosphorylase"/>
    <property type="match status" value="1"/>
</dbReference>
<dbReference type="Gene3D" id="3.40.50.2000">
    <property type="entry name" value="Glycogen Phosphorylase B"/>
    <property type="match status" value="2"/>
</dbReference>
<dbReference type="EC" id="2.4.1.15" evidence="4 9"/>
<dbReference type="Pfam" id="PF00982">
    <property type="entry name" value="Glyco_transf_20"/>
    <property type="match status" value="1"/>
</dbReference>
<dbReference type="AlphaFoldDB" id="A0A1W6MWX9"/>
<dbReference type="STRING" id="655015.B1812_14510"/>